<dbReference type="AlphaFoldDB" id="A0A1H4GMB8"/>
<keyword evidence="2" id="KW-1185">Reference proteome</keyword>
<accession>A0A1H4GMB8</accession>
<dbReference type="RefSeq" id="WP_143030742.1">
    <property type="nucleotide sequence ID" value="NZ_FNQR01000017.1"/>
</dbReference>
<gene>
    <name evidence="1" type="ORF">SAMN05421743_1179</name>
</gene>
<dbReference type="OrthoDB" id="2991278at2"/>
<dbReference type="EMBL" id="FNQR01000017">
    <property type="protein sequence ID" value="SEB10789.1"/>
    <property type="molecule type" value="Genomic_DNA"/>
</dbReference>
<reference evidence="1 2" key="1">
    <citation type="submission" date="2016-10" db="EMBL/GenBank/DDBJ databases">
        <authorList>
            <person name="de Groot N.N."/>
        </authorList>
    </citation>
    <scope>NUCLEOTIDE SEQUENCE [LARGE SCALE GENOMIC DNA]</scope>
    <source>
        <strain evidence="1 2">CCM7597</strain>
    </source>
</reference>
<evidence type="ECO:0000313" key="1">
    <source>
        <dbReference type="EMBL" id="SEB10789.1"/>
    </source>
</evidence>
<dbReference type="InterPro" id="IPR025004">
    <property type="entry name" value="SenN/SenS"/>
</dbReference>
<evidence type="ECO:0000313" key="2">
    <source>
        <dbReference type="Proteomes" id="UP000198584"/>
    </source>
</evidence>
<proteinExistence type="predicted"/>
<dbReference type="STRING" id="571932.SAMN05421743_1179"/>
<sequence length="46" mass="5517">MRPNLPSFDELVNKYKEELQKDPRAMQEIEKNLEEKQSKNNNLNVN</sequence>
<protein>
    <submittedName>
        <fullName evidence="1">Fur-regulated basic protein B</fullName>
    </submittedName>
</protein>
<name>A0A1H4GMB8_9BACI</name>
<dbReference type="Proteomes" id="UP000198584">
    <property type="component" value="Unassembled WGS sequence"/>
</dbReference>
<organism evidence="1 2">
    <name type="scientific">Thalassobacillus cyri</name>
    <dbReference type="NCBI Taxonomy" id="571932"/>
    <lineage>
        <taxon>Bacteria</taxon>
        <taxon>Bacillati</taxon>
        <taxon>Bacillota</taxon>
        <taxon>Bacilli</taxon>
        <taxon>Bacillales</taxon>
        <taxon>Bacillaceae</taxon>
        <taxon>Thalassobacillus</taxon>
    </lineage>
</organism>
<dbReference type="Pfam" id="PF13040">
    <property type="entry name" value="Fur_reg_FbpB"/>
    <property type="match status" value="1"/>
</dbReference>